<accession>A0A031JX46</accession>
<evidence type="ECO:0000313" key="3">
    <source>
        <dbReference type="EMBL" id="EZP81520.1"/>
    </source>
</evidence>
<dbReference type="EMBL" id="JFYZ01000012">
    <property type="protein sequence ID" value="EZP81520.1"/>
    <property type="molecule type" value="Genomic_DNA"/>
</dbReference>
<keyword evidence="2" id="KW-0732">Signal</keyword>
<feature type="chain" id="PRO_5001557030" description="PRC-barrel domain-containing protein" evidence="2">
    <location>
        <begin position="25"/>
        <end position="174"/>
    </location>
</feature>
<reference evidence="3 4" key="1">
    <citation type="submission" date="2014-03" db="EMBL/GenBank/DDBJ databases">
        <title>Whole genome sequence of Novosphingobium resinovorum KF1.</title>
        <authorList>
            <person name="Gan H.M."/>
            <person name="Gan H.Y."/>
            <person name="Chew T.H."/>
            <person name="Savka M.A."/>
        </authorList>
    </citation>
    <scope>NUCLEOTIDE SEQUENCE [LARGE SCALE GENOMIC DNA]</scope>
    <source>
        <strain evidence="3 4">KF1</strain>
    </source>
</reference>
<comment type="caution">
    <text evidence="3">The sequence shown here is derived from an EMBL/GenBank/DDBJ whole genome shotgun (WGS) entry which is preliminary data.</text>
</comment>
<evidence type="ECO:0000256" key="2">
    <source>
        <dbReference type="SAM" id="SignalP"/>
    </source>
</evidence>
<dbReference type="PATRIC" id="fig|158500.4.peg.2800"/>
<dbReference type="Proteomes" id="UP000024329">
    <property type="component" value="Unassembled WGS sequence"/>
</dbReference>
<feature type="signal peptide" evidence="2">
    <location>
        <begin position="1"/>
        <end position="24"/>
    </location>
</feature>
<dbReference type="RefSeq" id="WP_155986276.1">
    <property type="nucleotide sequence ID" value="NZ_JFYZ01000012.1"/>
</dbReference>
<proteinExistence type="predicted"/>
<gene>
    <name evidence="3" type="ORF">BV97_02738</name>
</gene>
<evidence type="ECO:0000256" key="1">
    <source>
        <dbReference type="SAM" id="MobiDB-lite"/>
    </source>
</evidence>
<organism evidence="3 4">
    <name type="scientific">Novosphingobium resinovorum</name>
    <dbReference type="NCBI Taxonomy" id="158500"/>
    <lineage>
        <taxon>Bacteria</taxon>
        <taxon>Pseudomonadati</taxon>
        <taxon>Pseudomonadota</taxon>
        <taxon>Alphaproteobacteria</taxon>
        <taxon>Sphingomonadales</taxon>
        <taxon>Sphingomonadaceae</taxon>
        <taxon>Novosphingobium</taxon>
    </lineage>
</organism>
<feature type="region of interest" description="Disordered" evidence="1">
    <location>
        <begin position="110"/>
        <end position="174"/>
    </location>
</feature>
<protein>
    <recommendedName>
        <fullName evidence="5">PRC-barrel domain-containing protein</fullName>
    </recommendedName>
</protein>
<feature type="compositionally biased region" description="Low complexity" evidence="1">
    <location>
        <begin position="158"/>
        <end position="174"/>
    </location>
</feature>
<sequence>MPRTMLLLSALALAPAITAPPALAQTSAPVSADSKAGKRALLDENAVTVRNVSREELVHGLPLVDDDGFAIGTVERLAGNEVVVSDGTAEYRVPFTQVYAFSKDGADHYASRTPKSRLKPEPIVASAPPPPPTDADEDWEKLGPEGGPLPDEQDEPEAAAPADVAPDTAATPSN</sequence>
<evidence type="ECO:0008006" key="5">
    <source>
        <dbReference type="Google" id="ProtNLM"/>
    </source>
</evidence>
<dbReference type="STRING" id="158500.BES08_10470"/>
<dbReference type="AlphaFoldDB" id="A0A031JX46"/>
<name>A0A031JX46_9SPHN</name>
<evidence type="ECO:0000313" key="4">
    <source>
        <dbReference type="Proteomes" id="UP000024329"/>
    </source>
</evidence>